<reference evidence="1 2" key="2">
    <citation type="journal article" date="2012" name="J. Bacteriol.">
        <title>Complete Genome Sequence of Rahnella sp. Strain Y9602, a Gammaproteobacterium Isolate from Metal- and Radionuclide-Contaminated Soil.</title>
        <authorList>
            <person name="Martinez R.J."/>
            <person name="Bruce D."/>
            <person name="Detter C."/>
            <person name="Goodwin L.A."/>
            <person name="Han J."/>
            <person name="Han C.S."/>
            <person name="Held B."/>
            <person name="Land M.L."/>
            <person name="Mikhailova N."/>
            <person name="Nolan M."/>
            <person name="Pennacchio L."/>
            <person name="Pitluck S."/>
            <person name="Tapia R."/>
            <person name="Woyke T."/>
            <person name="Sobecky P.A."/>
        </authorList>
    </citation>
    <scope>NUCLEOTIDE SEQUENCE [LARGE SCALE GENOMIC DNA]</scope>
    <source>
        <strain evidence="1 2">Y9602</strain>
    </source>
</reference>
<dbReference type="EMBL" id="CP002505">
    <property type="protein sequence ID" value="ADW73403.1"/>
    <property type="molecule type" value="Genomic_DNA"/>
</dbReference>
<dbReference type="AlphaFoldDB" id="A0A0H3F915"/>
<reference evidence="2" key="1">
    <citation type="submission" date="2011-01" db="EMBL/GenBank/DDBJ databases">
        <title>Complete sequence of chromosome of Rahnella sp. Y9602.</title>
        <authorList>
            <consortium name="US DOE Joint Genome Institute"/>
            <person name="Lucas S."/>
            <person name="Copeland A."/>
            <person name="Lapidus A."/>
            <person name="Cheng J.-F."/>
            <person name="Goodwin L."/>
            <person name="Pitluck S."/>
            <person name="Lu M."/>
            <person name="Detter J.C."/>
            <person name="Han C."/>
            <person name="Tapia R."/>
            <person name="Land M."/>
            <person name="Hauser L."/>
            <person name="Kyrpides N."/>
            <person name="Ivanova N."/>
            <person name="Ovchinnikova G."/>
            <person name="Pagani I."/>
            <person name="Sobecky P.A."/>
            <person name="Martinez R.J."/>
            <person name="Woyke T."/>
        </authorList>
    </citation>
    <scope>NUCLEOTIDE SEQUENCE [LARGE SCALE GENOMIC DNA]</scope>
    <source>
        <strain evidence="2">Y9602</strain>
    </source>
</reference>
<dbReference type="HOGENOM" id="CLU_2864642_0_0_6"/>
<protein>
    <submittedName>
        <fullName evidence="1">Uncharacterized protein</fullName>
    </submittedName>
</protein>
<organism evidence="1 2">
    <name type="scientific">Rahnella sp. (strain Y9602)</name>
    <dbReference type="NCBI Taxonomy" id="2703885"/>
    <lineage>
        <taxon>Bacteria</taxon>
        <taxon>Pseudomonadati</taxon>
        <taxon>Pseudomonadota</taxon>
        <taxon>Gammaproteobacteria</taxon>
        <taxon>Enterobacterales</taxon>
        <taxon>Yersiniaceae</taxon>
        <taxon>Rahnella</taxon>
    </lineage>
</organism>
<evidence type="ECO:0000313" key="1">
    <source>
        <dbReference type="EMBL" id="ADW73403.1"/>
    </source>
</evidence>
<accession>A0A0H3F915</accession>
<dbReference type="KEGG" id="rah:Rahaq_1785"/>
<dbReference type="Proteomes" id="UP000007257">
    <property type="component" value="Chromosome"/>
</dbReference>
<gene>
    <name evidence="1" type="ordered locus">Rahaq_1785</name>
</gene>
<evidence type="ECO:0000313" key="2">
    <source>
        <dbReference type="Proteomes" id="UP000007257"/>
    </source>
</evidence>
<name>A0A0H3F915_RAHSY</name>
<sequence length="64" mass="7213">MNSVNRVRPAVQFQCVSQRPCVYVQIVREPGKPDNHKVVPASVVLKKWIEFYVAGYLARIAKAG</sequence>
<proteinExistence type="predicted"/>